<feature type="region of interest" description="Disordered" evidence="2">
    <location>
        <begin position="215"/>
        <end position="245"/>
    </location>
</feature>
<protein>
    <submittedName>
        <fullName evidence="3">Uncharacterized protein</fullName>
    </submittedName>
</protein>
<evidence type="ECO:0000313" key="4">
    <source>
        <dbReference type="Proteomes" id="UP000434276"/>
    </source>
</evidence>
<evidence type="ECO:0000256" key="2">
    <source>
        <dbReference type="SAM" id="MobiDB-lite"/>
    </source>
</evidence>
<dbReference type="Proteomes" id="UP000434276">
    <property type="component" value="Unassembled WGS sequence"/>
</dbReference>
<evidence type="ECO:0000313" key="3">
    <source>
        <dbReference type="EMBL" id="CAA0405424.1"/>
    </source>
</evidence>
<accession>A0A5S9Y8K8</accession>
<name>A0A5S9Y8K8_ARATH</name>
<dbReference type="EMBL" id="CACSHJ010000096">
    <property type="protein sequence ID" value="CAA0405424.1"/>
    <property type="molecule type" value="Genomic_DNA"/>
</dbReference>
<proteinExistence type="predicted"/>
<feature type="coiled-coil region" evidence="1">
    <location>
        <begin position="85"/>
        <end position="112"/>
    </location>
</feature>
<dbReference type="OrthoDB" id="10485236at2759"/>
<dbReference type="ExpressionAtlas" id="A0A5S9Y8K8">
    <property type="expression patterns" value="differential"/>
</dbReference>
<dbReference type="AlphaFoldDB" id="A0A5S9Y8K8"/>
<gene>
    <name evidence="3" type="ORF">C24_LOCUS23498</name>
</gene>
<organism evidence="3 4">
    <name type="scientific">Arabidopsis thaliana</name>
    <name type="common">Mouse-ear cress</name>
    <dbReference type="NCBI Taxonomy" id="3702"/>
    <lineage>
        <taxon>Eukaryota</taxon>
        <taxon>Viridiplantae</taxon>
        <taxon>Streptophyta</taxon>
        <taxon>Embryophyta</taxon>
        <taxon>Tracheophyta</taxon>
        <taxon>Spermatophyta</taxon>
        <taxon>Magnoliopsida</taxon>
        <taxon>eudicotyledons</taxon>
        <taxon>Gunneridae</taxon>
        <taxon>Pentapetalae</taxon>
        <taxon>rosids</taxon>
        <taxon>malvids</taxon>
        <taxon>Brassicales</taxon>
        <taxon>Brassicaceae</taxon>
        <taxon>Camelineae</taxon>
        <taxon>Arabidopsis</taxon>
    </lineage>
</organism>
<evidence type="ECO:0000256" key="1">
    <source>
        <dbReference type="SAM" id="Coils"/>
    </source>
</evidence>
<feature type="compositionally biased region" description="Acidic residues" evidence="2">
    <location>
        <begin position="236"/>
        <end position="245"/>
    </location>
</feature>
<sequence length="245" mass="27294">MKSNCELQDKYSRHEKLQEELSVAQGRLSEFESAAYALNNQFTELEVKYKAIVKLRDAKLAKSASKAIKEVKCRGTELIQGAILFIQTEKTRSELESDIKDHESNLLLLDQTHEEDFSEEQERSELKAVLSEKRSRLAALPASSFNPQHFEEFFTESPPLSESGFDWLFSPNSSGSVDIAAAEVSTIPIGIAQPDHVLPEAPPVVNNEMVIIPDDECDVGHEPDAPSEQVPTTEPNETEPTDVKP</sequence>
<keyword evidence="1" id="KW-0175">Coiled coil</keyword>
<reference evidence="3 4" key="1">
    <citation type="submission" date="2019-12" db="EMBL/GenBank/DDBJ databases">
        <authorList>
            <person name="Jiao W.-B."/>
            <person name="Schneeberger K."/>
        </authorList>
    </citation>
    <scope>NUCLEOTIDE SEQUENCE [LARGE SCALE GENOMIC DNA]</scope>
    <source>
        <strain evidence="4">cv. C24</strain>
    </source>
</reference>